<sequence length="34" mass="3575">MSCQSAPGCLISFIAALGTTPLFPQHLASRTIQN</sequence>
<reference evidence="1" key="1">
    <citation type="submission" date="2023-05" db="EMBL/GenBank/DDBJ databases">
        <authorList>
            <person name="Stuckert A."/>
        </authorList>
    </citation>
    <scope>NUCLEOTIDE SEQUENCE</scope>
</reference>
<protein>
    <submittedName>
        <fullName evidence="1">Uncharacterized protein</fullName>
    </submittedName>
</protein>
<feature type="non-terminal residue" evidence="1">
    <location>
        <position position="34"/>
    </location>
</feature>
<evidence type="ECO:0000313" key="2">
    <source>
        <dbReference type="Proteomes" id="UP001162483"/>
    </source>
</evidence>
<keyword evidence="2" id="KW-1185">Reference proteome</keyword>
<proteinExistence type="predicted"/>
<accession>A0ABN9C8L1</accession>
<comment type="caution">
    <text evidence="1">The sequence shown here is derived from an EMBL/GenBank/DDBJ whole genome shotgun (WGS) entry which is preliminary data.</text>
</comment>
<dbReference type="Proteomes" id="UP001162483">
    <property type="component" value="Unassembled WGS sequence"/>
</dbReference>
<organism evidence="1 2">
    <name type="scientific">Staurois parvus</name>
    <dbReference type="NCBI Taxonomy" id="386267"/>
    <lineage>
        <taxon>Eukaryota</taxon>
        <taxon>Metazoa</taxon>
        <taxon>Chordata</taxon>
        <taxon>Craniata</taxon>
        <taxon>Vertebrata</taxon>
        <taxon>Euteleostomi</taxon>
        <taxon>Amphibia</taxon>
        <taxon>Batrachia</taxon>
        <taxon>Anura</taxon>
        <taxon>Neobatrachia</taxon>
        <taxon>Ranoidea</taxon>
        <taxon>Ranidae</taxon>
        <taxon>Staurois</taxon>
    </lineage>
</organism>
<evidence type="ECO:0000313" key="1">
    <source>
        <dbReference type="EMBL" id="CAI9555527.1"/>
    </source>
</evidence>
<dbReference type="EMBL" id="CATNWA010008174">
    <property type="protein sequence ID" value="CAI9555527.1"/>
    <property type="molecule type" value="Genomic_DNA"/>
</dbReference>
<gene>
    <name evidence="1" type="ORF">SPARVUS_LOCUS4399707</name>
</gene>
<name>A0ABN9C8L1_9NEOB</name>